<evidence type="ECO:0000256" key="1">
    <source>
        <dbReference type="ARBA" id="ARBA00022485"/>
    </source>
</evidence>
<evidence type="ECO:0000256" key="2">
    <source>
        <dbReference type="ARBA" id="ARBA00022723"/>
    </source>
</evidence>
<keyword evidence="7" id="KW-0234">DNA repair</keyword>
<reference evidence="9" key="1">
    <citation type="submission" date="2020-10" db="EMBL/GenBank/DDBJ databases">
        <authorList>
            <person name="Gilroy R."/>
        </authorList>
    </citation>
    <scope>NUCLEOTIDE SEQUENCE</scope>
    <source>
        <strain evidence="9">14700</strain>
    </source>
</reference>
<evidence type="ECO:0000256" key="7">
    <source>
        <dbReference type="ARBA" id="ARBA00023204"/>
    </source>
</evidence>
<keyword evidence="1" id="KW-0004">4Fe-4S</keyword>
<dbReference type="PANTHER" id="PTHR33693">
    <property type="entry name" value="TYPE-5 URACIL-DNA GLYCOSYLASE"/>
    <property type="match status" value="1"/>
</dbReference>
<evidence type="ECO:0000313" key="10">
    <source>
        <dbReference type="Proteomes" id="UP000810292"/>
    </source>
</evidence>
<evidence type="ECO:0000256" key="3">
    <source>
        <dbReference type="ARBA" id="ARBA00022763"/>
    </source>
</evidence>
<dbReference type="PANTHER" id="PTHR33693:SF1">
    <property type="entry name" value="TYPE-4 URACIL-DNA GLYCOSYLASE"/>
    <property type="match status" value="1"/>
</dbReference>
<accession>A0A9D9IC34</accession>
<dbReference type="AlphaFoldDB" id="A0A9D9IC34"/>
<dbReference type="InterPro" id="IPR051536">
    <property type="entry name" value="UDG_Type-4/5"/>
</dbReference>
<keyword evidence="4" id="KW-0378">Hydrolase</keyword>
<feature type="domain" description="Uracil-DNA glycosylase-like" evidence="8">
    <location>
        <begin position="103"/>
        <end position="213"/>
    </location>
</feature>
<dbReference type="EMBL" id="JADIMF010000055">
    <property type="protein sequence ID" value="MBO8468821.1"/>
    <property type="molecule type" value="Genomic_DNA"/>
</dbReference>
<evidence type="ECO:0000259" key="8">
    <source>
        <dbReference type="Pfam" id="PF03167"/>
    </source>
</evidence>
<name>A0A9D9IC34_9SPIO</name>
<evidence type="ECO:0000256" key="5">
    <source>
        <dbReference type="ARBA" id="ARBA00023004"/>
    </source>
</evidence>
<dbReference type="GO" id="GO:0006281">
    <property type="term" value="P:DNA repair"/>
    <property type="evidence" value="ECO:0007669"/>
    <property type="project" value="UniProtKB-KW"/>
</dbReference>
<dbReference type="Proteomes" id="UP000810292">
    <property type="component" value="Unassembled WGS sequence"/>
</dbReference>
<keyword evidence="5" id="KW-0408">Iron</keyword>
<organism evidence="9 10">
    <name type="scientific">Candidatus Ornithospirochaeta stercoravium</name>
    <dbReference type="NCBI Taxonomy" id="2840897"/>
    <lineage>
        <taxon>Bacteria</taxon>
        <taxon>Pseudomonadati</taxon>
        <taxon>Spirochaetota</taxon>
        <taxon>Spirochaetia</taxon>
        <taxon>Spirochaetales</taxon>
        <taxon>Spirochaetaceae</taxon>
        <taxon>Spirochaetaceae incertae sedis</taxon>
        <taxon>Candidatus Ornithospirochaeta</taxon>
    </lineage>
</organism>
<dbReference type="GO" id="GO:0046872">
    <property type="term" value="F:metal ion binding"/>
    <property type="evidence" value="ECO:0007669"/>
    <property type="project" value="UniProtKB-KW"/>
</dbReference>
<evidence type="ECO:0000313" key="9">
    <source>
        <dbReference type="EMBL" id="MBO8468821.1"/>
    </source>
</evidence>
<evidence type="ECO:0000256" key="4">
    <source>
        <dbReference type="ARBA" id="ARBA00022801"/>
    </source>
</evidence>
<dbReference type="InterPro" id="IPR005122">
    <property type="entry name" value="Uracil-DNA_glycosylase-like"/>
</dbReference>
<sequence>MDRSTAEYFLEIIDDAERVLSSDTLAEDIARVSYTLKNVPENKAVKKSSFEELYNTVASCHECGLCFSRRVFSRPIIKKGVKVLFIISGPSGDSLLSPEEISLFQSWWKKSIYLEEGEWALTTLVKCPSSAFSRDAADKCRVYLRTEMEESEPQMIIVMGHDAASYILGKNLPIDDLRNRRFLVNKIPLYVTYSPADFLQNKDALRQKVWSDMLLFRKALGLEGRNH</sequence>
<keyword evidence="2" id="KW-0479">Metal-binding</keyword>
<dbReference type="InterPro" id="IPR036895">
    <property type="entry name" value="Uracil-DNA_glycosylase-like_sf"/>
</dbReference>
<gene>
    <name evidence="9" type="ORF">IAA72_03440</name>
</gene>
<keyword evidence="6" id="KW-0411">Iron-sulfur</keyword>
<dbReference type="GO" id="GO:0051539">
    <property type="term" value="F:4 iron, 4 sulfur cluster binding"/>
    <property type="evidence" value="ECO:0007669"/>
    <property type="project" value="UniProtKB-KW"/>
</dbReference>
<reference evidence="9" key="2">
    <citation type="journal article" date="2021" name="PeerJ">
        <title>Extensive microbial diversity within the chicken gut microbiome revealed by metagenomics and culture.</title>
        <authorList>
            <person name="Gilroy R."/>
            <person name="Ravi A."/>
            <person name="Getino M."/>
            <person name="Pursley I."/>
            <person name="Horton D.L."/>
            <person name="Alikhan N.F."/>
            <person name="Baker D."/>
            <person name="Gharbi K."/>
            <person name="Hall N."/>
            <person name="Watson M."/>
            <person name="Adriaenssens E.M."/>
            <person name="Foster-Nyarko E."/>
            <person name="Jarju S."/>
            <person name="Secka A."/>
            <person name="Antonio M."/>
            <person name="Oren A."/>
            <person name="Chaudhuri R.R."/>
            <person name="La Ragione R."/>
            <person name="Hildebrand F."/>
            <person name="Pallen M.J."/>
        </authorList>
    </citation>
    <scope>NUCLEOTIDE SEQUENCE</scope>
    <source>
        <strain evidence="9">14700</strain>
    </source>
</reference>
<dbReference type="SUPFAM" id="SSF52141">
    <property type="entry name" value="Uracil-DNA glycosylase-like"/>
    <property type="match status" value="1"/>
</dbReference>
<comment type="caution">
    <text evidence="9">The sequence shown here is derived from an EMBL/GenBank/DDBJ whole genome shotgun (WGS) entry which is preliminary data.</text>
</comment>
<protein>
    <recommendedName>
        <fullName evidence="8">Uracil-DNA glycosylase-like domain-containing protein</fullName>
    </recommendedName>
</protein>
<dbReference type="Pfam" id="PF03167">
    <property type="entry name" value="UDG"/>
    <property type="match status" value="1"/>
</dbReference>
<keyword evidence="3" id="KW-0227">DNA damage</keyword>
<proteinExistence type="predicted"/>
<evidence type="ECO:0000256" key="6">
    <source>
        <dbReference type="ARBA" id="ARBA00023014"/>
    </source>
</evidence>
<dbReference type="Gene3D" id="3.40.470.10">
    <property type="entry name" value="Uracil-DNA glycosylase-like domain"/>
    <property type="match status" value="1"/>
</dbReference>
<dbReference type="GO" id="GO:0097506">
    <property type="term" value="F:deaminated base DNA N-glycosylase activity"/>
    <property type="evidence" value="ECO:0007669"/>
    <property type="project" value="UniProtKB-ARBA"/>
</dbReference>